<name>A0A1M5VHB5_9FIRM</name>
<organism evidence="5 6">
    <name type="scientific">Sporobacter termitidis DSM 10068</name>
    <dbReference type="NCBI Taxonomy" id="1123282"/>
    <lineage>
        <taxon>Bacteria</taxon>
        <taxon>Bacillati</taxon>
        <taxon>Bacillota</taxon>
        <taxon>Clostridia</taxon>
        <taxon>Eubacteriales</taxon>
        <taxon>Oscillospiraceae</taxon>
        <taxon>Sporobacter</taxon>
    </lineage>
</organism>
<keyword evidence="2" id="KW-0547">Nucleotide-binding</keyword>
<gene>
    <name evidence="5" type="ORF">SAMN02745823_00831</name>
</gene>
<dbReference type="RefSeq" id="WP_073076397.1">
    <property type="nucleotide sequence ID" value="NZ_FQXV01000002.1"/>
</dbReference>
<keyword evidence="3 5" id="KW-0067">ATP-binding</keyword>
<dbReference type="GO" id="GO:0022857">
    <property type="term" value="F:transmembrane transporter activity"/>
    <property type="evidence" value="ECO:0007669"/>
    <property type="project" value="TreeGrafter"/>
</dbReference>
<evidence type="ECO:0000256" key="2">
    <source>
        <dbReference type="ARBA" id="ARBA00022741"/>
    </source>
</evidence>
<dbReference type="InterPro" id="IPR003593">
    <property type="entry name" value="AAA+_ATPase"/>
</dbReference>
<feature type="domain" description="ABC transporter" evidence="4">
    <location>
        <begin position="3"/>
        <end position="222"/>
    </location>
</feature>
<dbReference type="Gene3D" id="3.40.50.300">
    <property type="entry name" value="P-loop containing nucleotide triphosphate hydrolases"/>
    <property type="match status" value="1"/>
</dbReference>
<protein>
    <submittedName>
        <fullName evidence="5">Putative ABC transport system ATP-binding protein</fullName>
    </submittedName>
</protein>
<dbReference type="Pfam" id="PF00005">
    <property type="entry name" value="ABC_tran"/>
    <property type="match status" value="1"/>
</dbReference>
<sequence>MLLEVKDLTKEYQRGKAPFKAIDRVNLSVSSGDFVSIIGRSGSGKSTLLNLIAGLLSPTSGSIEADGQDILSYHDKAASLYRNSKIGYVPQGHSVLANLTVLDNVRLPFYFFKRAGGAEEKALSLLGQVGIPHLAPSYPKELSGGELRRVSIARALINDPGILIADEPTSDLDTQTTAEIMGLFRRISGSGTAVLMVTHELDTVDYGNRVLTMASGRLTERVK</sequence>
<evidence type="ECO:0000259" key="4">
    <source>
        <dbReference type="PROSITE" id="PS50893"/>
    </source>
</evidence>
<dbReference type="InterPro" id="IPR017911">
    <property type="entry name" value="MacB-like_ATP-bd"/>
</dbReference>
<dbReference type="InterPro" id="IPR003439">
    <property type="entry name" value="ABC_transporter-like_ATP-bd"/>
</dbReference>
<dbReference type="EMBL" id="FQXV01000002">
    <property type="protein sequence ID" value="SHH74682.1"/>
    <property type="molecule type" value="Genomic_DNA"/>
</dbReference>
<dbReference type="SMART" id="SM00382">
    <property type="entry name" value="AAA"/>
    <property type="match status" value="1"/>
</dbReference>
<dbReference type="PROSITE" id="PS00211">
    <property type="entry name" value="ABC_TRANSPORTER_1"/>
    <property type="match status" value="1"/>
</dbReference>
<dbReference type="Proteomes" id="UP000183995">
    <property type="component" value="Unassembled WGS sequence"/>
</dbReference>
<proteinExistence type="predicted"/>
<accession>A0A1M5VHB5</accession>
<reference evidence="5 6" key="1">
    <citation type="submission" date="2016-11" db="EMBL/GenBank/DDBJ databases">
        <authorList>
            <person name="Jaros S."/>
            <person name="Januszkiewicz K."/>
            <person name="Wedrychowicz H."/>
        </authorList>
    </citation>
    <scope>NUCLEOTIDE SEQUENCE [LARGE SCALE GENOMIC DNA]</scope>
    <source>
        <strain evidence="5 6">DSM 10068</strain>
    </source>
</reference>
<dbReference type="PANTHER" id="PTHR24220:SF662">
    <property type="entry name" value="ABC TRANSPORTER ATP-BINDING PROTEIN"/>
    <property type="match status" value="1"/>
</dbReference>
<dbReference type="PANTHER" id="PTHR24220">
    <property type="entry name" value="IMPORT ATP-BINDING PROTEIN"/>
    <property type="match status" value="1"/>
</dbReference>
<dbReference type="SUPFAM" id="SSF52540">
    <property type="entry name" value="P-loop containing nucleoside triphosphate hydrolases"/>
    <property type="match status" value="1"/>
</dbReference>
<dbReference type="InterPro" id="IPR027417">
    <property type="entry name" value="P-loop_NTPase"/>
</dbReference>
<evidence type="ECO:0000256" key="3">
    <source>
        <dbReference type="ARBA" id="ARBA00022840"/>
    </source>
</evidence>
<dbReference type="OrthoDB" id="9802264at2"/>
<dbReference type="GO" id="GO:0005524">
    <property type="term" value="F:ATP binding"/>
    <property type="evidence" value="ECO:0007669"/>
    <property type="project" value="UniProtKB-KW"/>
</dbReference>
<evidence type="ECO:0000313" key="5">
    <source>
        <dbReference type="EMBL" id="SHH74682.1"/>
    </source>
</evidence>
<dbReference type="CDD" id="cd03255">
    <property type="entry name" value="ABC_MJ0796_LolCDE_FtsE"/>
    <property type="match status" value="1"/>
</dbReference>
<dbReference type="GO" id="GO:0005886">
    <property type="term" value="C:plasma membrane"/>
    <property type="evidence" value="ECO:0007669"/>
    <property type="project" value="TreeGrafter"/>
</dbReference>
<dbReference type="InterPro" id="IPR015854">
    <property type="entry name" value="ABC_transpr_LolD-like"/>
</dbReference>
<evidence type="ECO:0000313" key="6">
    <source>
        <dbReference type="Proteomes" id="UP000183995"/>
    </source>
</evidence>
<evidence type="ECO:0000256" key="1">
    <source>
        <dbReference type="ARBA" id="ARBA00022448"/>
    </source>
</evidence>
<dbReference type="GO" id="GO:0016887">
    <property type="term" value="F:ATP hydrolysis activity"/>
    <property type="evidence" value="ECO:0007669"/>
    <property type="project" value="InterPro"/>
</dbReference>
<dbReference type="PROSITE" id="PS50893">
    <property type="entry name" value="ABC_TRANSPORTER_2"/>
    <property type="match status" value="1"/>
</dbReference>
<dbReference type="AlphaFoldDB" id="A0A1M5VHB5"/>
<keyword evidence="6" id="KW-1185">Reference proteome</keyword>
<dbReference type="InterPro" id="IPR017871">
    <property type="entry name" value="ABC_transporter-like_CS"/>
</dbReference>
<keyword evidence="1" id="KW-0813">Transport</keyword>
<dbReference type="STRING" id="1123282.SAMN02745823_00831"/>